<gene>
    <name evidence="2" type="ORF">GIB67_016841</name>
</gene>
<evidence type="ECO:0000313" key="2">
    <source>
        <dbReference type="EMBL" id="KAF6144767.1"/>
    </source>
</evidence>
<dbReference type="EMBL" id="JACGCM010002112">
    <property type="protein sequence ID" value="KAF6144767.1"/>
    <property type="molecule type" value="Genomic_DNA"/>
</dbReference>
<feature type="non-terminal residue" evidence="2">
    <location>
        <position position="1"/>
    </location>
</feature>
<feature type="transmembrane region" description="Helical" evidence="1">
    <location>
        <begin position="173"/>
        <end position="194"/>
    </location>
</feature>
<feature type="transmembrane region" description="Helical" evidence="1">
    <location>
        <begin position="24"/>
        <end position="43"/>
    </location>
</feature>
<keyword evidence="1" id="KW-0472">Membrane</keyword>
<feature type="transmembrane region" description="Helical" evidence="1">
    <location>
        <begin position="226"/>
        <end position="249"/>
    </location>
</feature>
<keyword evidence="3" id="KW-1185">Reference proteome</keyword>
<keyword evidence="1" id="KW-1133">Transmembrane helix</keyword>
<name>A0A7J7LQ62_9MAGN</name>
<organism evidence="2 3">
    <name type="scientific">Kingdonia uniflora</name>
    <dbReference type="NCBI Taxonomy" id="39325"/>
    <lineage>
        <taxon>Eukaryota</taxon>
        <taxon>Viridiplantae</taxon>
        <taxon>Streptophyta</taxon>
        <taxon>Embryophyta</taxon>
        <taxon>Tracheophyta</taxon>
        <taxon>Spermatophyta</taxon>
        <taxon>Magnoliopsida</taxon>
        <taxon>Ranunculales</taxon>
        <taxon>Circaeasteraceae</taxon>
        <taxon>Kingdonia</taxon>
    </lineage>
</organism>
<dbReference type="Proteomes" id="UP000541444">
    <property type="component" value="Unassembled WGS sequence"/>
</dbReference>
<keyword evidence="1" id="KW-0812">Transmembrane</keyword>
<sequence length="271" mass="31458">GPQSDIFGFFQFLFERSFERLVNYIYIIIHSISLHFSFSFSLSSPNRILSSPNRILSSLACRFLRGFFAVISAVFPRCWPVAVIAGVELLVFGCQKLWGFLAAVWWYDWGLVWLGRGGMVAILGSSCCRFGEGCLNRQWWPFWLRNYCHSYCYYGRRVRTVLMPFEHRFHDCWAADLAGLEWLIFMFLWVVGIAQRSVVDRGFRCSFVTEFSCGTDLKHSFGRVSYVGVAIGLRYFIVVDVVVLQVLSVTDLEFRKSFRAYRQASFIFLNN</sequence>
<dbReference type="AlphaFoldDB" id="A0A7J7LQ62"/>
<comment type="caution">
    <text evidence="2">The sequence shown here is derived from an EMBL/GenBank/DDBJ whole genome shotgun (WGS) entry which is preliminary data.</text>
</comment>
<accession>A0A7J7LQ62</accession>
<protein>
    <submittedName>
        <fullName evidence="2">Uncharacterized protein</fullName>
    </submittedName>
</protein>
<feature type="transmembrane region" description="Helical" evidence="1">
    <location>
        <begin position="55"/>
        <end position="75"/>
    </location>
</feature>
<proteinExistence type="predicted"/>
<reference evidence="2 3" key="1">
    <citation type="journal article" date="2020" name="IScience">
        <title>Genome Sequencing of the Endangered Kingdonia uniflora (Circaeasteraceae, Ranunculales) Reveals Potential Mechanisms of Evolutionary Specialization.</title>
        <authorList>
            <person name="Sun Y."/>
            <person name="Deng T."/>
            <person name="Zhang A."/>
            <person name="Moore M.J."/>
            <person name="Landis J.B."/>
            <person name="Lin N."/>
            <person name="Zhang H."/>
            <person name="Zhang X."/>
            <person name="Huang J."/>
            <person name="Zhang X."/>
            <person name="Sun H."/>
            <person name="Wang H."/>
        </authorList>
    </citation>
    <scope>NUCLEOTIDE SEQUENCE [LARGE SCALE GENOMIC DNA]</scope>
    <source>
        <strain evidence="2">TB1705</strain>
        <tissue evidence="2">Leaf</tissue>
    </source>
</reference>
<evidence type="ECO:0000313" key="3">
    <source>
        <dbReference type="Proteomes" id="UP000541444"/>
    </source>
</evidence>
<evidence type="ECO:0000256" key="1">
    <source>
        <dbReference type="SAM" id="Phobius"/>
    </source>
</evidence>